<dbReference type="AlphaFoldDB" id="A0A420S816"/>
<sequence>MASLFRRQDPDPELCVNGQAAMEKLAHNPKARTKRIRQSVMMCLGCVSVSTVIVVMEAYSILALQFCDGEDLISLYWSTWTMIQVGSLIAMIGIILAMAHTLRGRQHPNTISVNPDEEEDIEYKAQVIGLTFDGGPIIRYTDAVPETLPEHAQLLGYCAQSKPIVMCKRETVQFLMDSPARVPPSASPAFRKGN</sequence>
<reference evidence="2 3" key="1">
    <citation type="journal article" date="2018" name="Sci. Rep.">
        <title>Characterisation of pathogen-specific regions and novel effector candidates in Fusarium oxysporum f. sp. cepae.</title>
        <authorList>
            <person name="Armitage A.D."/>
            <person name="Taylor A."/>
            <person name="Sobczyk M.K."/>
            <person name="Baxter L."/>
            <person name="Greenfield B.P."/>
            <person name="Bates H.J."/>
            <person name="Wilson F."/>
            <person name="Jackson A.C."/>
            <person name="Ott S."/>
            <person name="Harrison R.J."/>
            <person name="Clarkson J.P."/>
        </authorList>
    </citation>
    <scope>NUCLEOTIDE SEQUENCE [LARGE SCALE GENOMIC DNA]</scope>
    <source>
        <strain evidence="2 3">Fo_A28</strain>
    </source>
</reference>
<keyword evidence="1" id="KW-0472">Membrane</keyword>
<keyword evidence="1" id="KW-0812">Transmembrane</keyword>
<evidence type="ECO:0000256" key="1">
    <source>
        <dbReference type="SAM" id="Phobius"/>
    </source>
</evidence>
<feature type="transmembrane region" description="Helical" evidence="1">
    <location>
        <begin position="74"/>
        <end position="99"/>
    </location>
</feature>
<dbReference type="EMBL" id="MRCY01000001">
    <property type="protein sequence ID" value="RKL25411.1"/>
    <property type="molecule type" value="Genomic_DNA"/>
</dbReference>
<proteinExistence type="predicted"/>
<keyword evidence="1" id="KW-1133">Transmembrane helix</keyword>
<evidence type="ECO:0000313" key="2">
    <source>
        <dbReference type="EMBL" id="RKL25411.1"/>
    </source>
</evidence>
<comment type="caution">
    <text evidence="2">The sequence shown here is derived from an EMBL/GenBank/DDBJ whole genome shotgun (WGS) entry which is preliminary data.</text>
</comment>
<feature type="transmembrane region" description="Helical" evidence="1">
    <location>
        <begin position="40"/>
        <end position="62"/>
    </location>
</feature>
<dbReference type="VEuPathDB" id="FungiDB:FOC4_g10002066"/>
<dbReference type="Proteomes" id="UP000285860">
    <property type="component" value="Unassembled WGS sequence"/>
</dbReference>
<dbReference type="VEuPathDB" id="FungiDB:FOMG_07748"/>
<evidence type="ECO:0000313" key="3">
    <source>
        <dbReference type="Proteomes" id="UP000285860"/>
    </source>
</evidence>
<protein>
    <submittedName>
        <fullName evidence="2">Uncharacterized protein</fullName>
    </submittedName>
</protein>
<dbReference type="VEuPathDB" id="FungiDB:FOC1_g10012248"/>
<name>A0A420S816_FUSOX</name>
<dbReference type="VEuPathDB" id="FungiDB:HZS61_017034"/>
<dbReference type="VEuPathDB" id="FungiDB:FOZG_12229"/>
<accession>A0A420S816</accession>
<organism evidence="2 3">
    <name type="scientific">Fusarium oxysporum</name>
    <name type="common">Fusarium vascular wilt</name>
    <dbReference type="NCBI Taxonomy" id="5507"/>
    <lineage>
        <taxon>Eukaryota</taxon>
        <taxon>Fungi</taxon>
        <taxon>Dikarya</taxon>
        <taxon>Ascomycota</taxon>
        <taxon>Pezizomycotina</taxon>
        <taxon>Sordariomycetes</taxon>
        <taxon>Hypocreomycetidae</taxon>
        <taxon>Hypocreales</taxon>
        <taxon>Nectriaceae</taxon>
        <taxon>Fusarium</taxon>
        <taxon>Fusarium oxysporum species complex</taxon>
    </lineage>
</organism>
<gene>
    <name evidence="2" type="ORF">BFJ68_g53</name>
</gene>
<dbReference type="VEuPathDB" id="FungiDB:FOIG_04736"/>
<dbReference type="VEuPathDB" id="FungiDB:FOXG_08984"/>